<dbReference type="OrthoDB" id="272049at2"/>
<dbReference type="PANTHER" id="PTHR23416">
    <property type="entry name" value="SIALIC ACID SYNTHASE-RELATED"/>
    <property type="match status" value="1"/>
</dbReference>
<evidence type="ECO:0000313" key="4">
    <source>
        <dbReference type="RefSeq" id="WP_156924295.1"/>
    </source>
</evidence>
<keyword evidence="2" id="KW-0808">Transferase</keyword>
<dbReference type="RefSeq" id="WP_156924295.1">
    <property type="nucleotide sequence ID" value="NZ_AXWS01000007.1"/>
</dbReference>
<dbReference type="InterPro" id="IPR051159">
    <property type="entry name" value="Hexapeptide_acetyltransf"/>
</dbReference>
<name>A0A8B6XBZ2_9BURK</name>
<sequence length="220" mass="23561">MASNKVRLLLALAVSAIPVGKLRAFAYRSFFGYRIGAGTRFGLGAVVAVDDFECGEKVVIGRSTRLLGPMKVSLGARTFIGRWNRFECTAVAASDGKAHMGYARRLVFGSDCLVHENHFFDVYGEISVGDGSWIAGRDSQFWTHGASVVDRDIRIGRNCYVGSAARFAPGSGIGDRVVVGLGAVVTRRIADSDVVVGGLPAKVLRTREAGGDGLVFKTWE</sequence>
<dbReference type="GO" id="GO:0008374">
    <property type="term" value="F:O-acyltransferase activity"/>
    <property type="evidence" value="ECO:0007669"/>
    <property type="project" value="TreeGrafter"/>
</dbReference>
<dbReference type="PANTHER" id="PTHR23416:SF23">
    <property type="entry name" value="ACETYLTRANSFERASE C18B11.09C-RELATED"/>
    <property type="match status" value="1"/>
</dbReference>
<evidence type="ECO:0000313" key="3">
    <source>
        <dbReference type="Proteomes" id="UP000675920"/>
    </source>
</evidence>
<keyword evidence="4" id="KW-0012">Acyltransferase</keyword>
<organism evidence="3 4">
    <name type="scientific">Derxia gummosa DSM 723</name>
    <dbReference type="NCBI Taxonomy" id="1121388"/>
    <lineage>
        <taxon>Bacteria</taxon>
        <taxon>Pseudomonadati</taxon>
        <taxon>Pseudomonadota</taxon>
        <taxon>Betaproteobacteria</taxon>
        <taxon>Burkholderiales</taxon>
        <taxon>Alcaligenaceae</taxon>
        <taxon>Derxia</taxon>
    </lineage>
</organism>
<dbReference type="AlphaFoldDB" id="A0A8B6XBZ2"/>
<evidence type="ECO:0000256" key="1">
    <source>
        <dbReference type="ARBA" id="ARBA00007274"/>
    </source>
</evidence>
<protein>
    <submittedName>
        <fullName evidence="4">Acyltransferase</fullName>
        <ecNumber evidence="4">2.3.-.-</ecNumber>
    </submittedName>
</protein>
<reference evidence="4" key="1">
    <citation type="journal article" date="2004" name="BMC Evol. Biol.">
        <title>The structurally constrained protein evolution model accounts for sequence patterns of the LbetaH superfamily.</title>
        <authorList>
            <person name="Parisi G."/>
            <person name="Echave J."/>
        </authorList>
    </citation>
    <scope>NUCLEOTIDE SEQUENCE</scope>
</reference>
<keyword evidence="3" id="KW-1185">Reference proteome</keyword>
<proteinExistence type="inferred from homology"/>
<comment type="similarity">
    <text evidence="1">Belongs to the transferase hexapeptide repeat family.</text>
</comment>
<dbReference type="GO" id="GO:0005829">
    <property type="term" value="C:cytosol"/>
    <property type="evidence" value="ECO:0007669"/>
    <property type="project" value="TreeGrafter"/>
</dbReference>
<dbReference type="SUPFAM" id="SSF51161">
    <property type="entry name" value="Trimeric LpxA-like enzymes"/>
    <property type="match status" value="1"/>
</dbReference>
<dbReference type="Proteomes" id="UP000675920">
    <property type="component" value="Unplaced"/>
</dbReference>
<dbReference type="EC" id="2.3.-.-" evidence="4"/>
<dbReference type="InterPro" id="IPR011004">
    <property type="entry name" value="Trimer_LpxA-like_sf"/>
</dbReference>
<reference evidence="4" key="2">
    <citation type="submission" date="2025-08" db="UniProtKB">
        <authorList>
            <consortium name="RefSeq"/>
        </authorList>
    </citation>
    <scope>IDENTIFICATION</scope>
</reference>
<accession>A0A8B6XBZ2</accession>
<evidence type="ECO:0000256" key="2">
    <source>
        <dbReference type="ARBA" id="ARBA00022679"/>
    </source>
</evidence>
<dbReference type="Gene3D" id="2.160.10.10">
    <property type="entry name" value="Hexapeptide repeat proteins"/>
    <property type="match status" value="1"/>
</dbReference>